<feature type="compositionally biased region" description="Basic and acidic residues" evidence="1">
    <location>
        <begin position="26"/>
        <end position="50"/>
    </location>
</feature>
<dbReference type="Proteomes" id="UP000216316">
    <property type="component" value="Unassembled WGS sequence"/>
</dbReference>
<feature type="transmembrane region" description="Helical" evidence="2">
    <location>
        <begin position="165"/>
        <end position="186"/>
    </location>
</feature>
<feature type="transmembrane region" description="Helical" evidence="2">
    <location>
        <begin position="230"/>
        <end position="250"/>
    </location>
</feature>
<dbReference type="Proteomes" id="UP000215828">
    <property type="component" value="Unassembled WGS sequence"/>
</dbReference>
<evidence type="ECO:0000256" key="2">
    <source>
        <dbReference type="SAM" id="Phobius"/>
    </source>
</evidence>
<evidence type="ECO:0000313" key="6">
    <source>
        <dbReference type="Proteomes" id="UP000216316"/>
    </source>
</evidence>
<evidence type="ECO:0000313" key="4">
    <source>
        <dbReference type="EMBL" id="OYR93359.1"/>
    </source>
</evidence>
<reference evidence="3" key="2">
    <citation type="submission" date="2017-05" db="EMBL/GenBank/DDBJ databases">
        <authorList>
            <person name="Lin X.B."/>
            <person name="Stothard P."/>
            <person name="Tasseva G."/>
            <person name="Walter J."/>
        </authorList>
    </citation>
    <scope>NUCLEOTIDE SEQUENCE</scope>
    <source>
        <strain evidence="3">609u</strain>
    </source>
</reference>
<dbReference type="AlphaFoldDB" id="A0A256LIT2"/>
<dbReference type="InterPro" id="IPR009214">
    <property type="entry name" value="DUF1129"/>
</dbReference>
<dbReference type="InterPro" id="IPR036259">
    <property type="entry name" value="MFS_trans_sf"/>
</dbReference>
<comment type="caution">
    <text evidence="4">The sequence shown here is derived from an EMBL/GenBank/DDBJ whole genome shotgun (WGS) entry which is preliminary data.</text>
</comment>
<keyword evidence="6" id="KW-1185">Reference proteome</keyword>
<dbReference type="RefSeq" id="WP_094496951.1">
    <property type="nucleotide sequence ID" value="NZ_CAJUTI010000006.1"/>
</dbReference>
<feature type="region of interest" description="Disordered" evidence="1">
    <location>
        <begin position="1"/>
        <end position="50"/>
    </location>
</feature>
<dbReference type="Pfam" id="PF06570">
    <property type="entry name" value="DUF1129"/>
    <property type="match status" value="1"/>
</dbReference>
<proteinExistence type="predicted"/>
<accession>A0A256LIT2</accession>
<gene>
    <name evidence="3" type="ORF">CBF53_01535</name>
    <name evidence="4" type="ORF">CBF70_00635</name>
</gene>
<evidence type="ECO:0000313" key="5">
    <source>
        <dbReference type="Proteomes" id="UP000215828"/>
    </source>
</evidence>
<reference evidence="5 6" key="3">
    <citation type="submission" date="2017-09" db="EMBL/GenBank/DDBJ databases">
        <title>Tripartite evolution among Lactobacillus johnsonii, Lactobacillus taiwanensis, Lactobacillus reuteri and their rodent host.</title>
        <authorList>
            <person name="Wang T."/>
            <person name="Knowles S."/>
            <person name="Cheng C."/>
        </authorList>
    </citation>
    <scope>NUCLEOTIDE SEQUENCE [LARGE SCALE GENOMIC DNA]</scope>
    <source>
        <strain evidence="4 5">609q</strain>
        <strain evidence="3 6">609u</strain>
    </source>
</reference>
<feature type="compositionally biased region" description="Polar residues" evidence="1">
    <location>
        <begin position="14"/>
        <end position="25"/>
    </location>
</feature>
<evidence type="ECO:0008006" key="7">
    <source>
        <dbReference type="Google" id="ProtNLM"/>
    </source>
</evidence>
<evidence type="ECO:0000313" key="3">
    <source>
        <dbReference type="EMBL" id="OYR88855.1"/>
    </source>
</evidence>
<protein>
    <recommendedName>
        <fullName evidence="7">DUF1129 domain-containing protein</fullName>
    </recommendedName>
</protein>
<dbReference type="EMBL" id="NGNV01000004">
    <property type="protein sequence ID" value="OYR88855.1"/>
    <property type="molecule type" value="Genomic_DNA"/>
</dbReference>
<feature type="compositionally biased region" description="Basic and acidic residues" evidence="1">
    <location>
        <begin position="1"/>
        <end position="13"/>
    </location>
</feature>
<feature type="transmembrane region" description="Helical" evidence="2">
    <location>
        <begin position="136"/>
        <end position="153"/>
    </location>
</feature>
<keyword evidence="2" id="KW-0812">Transmembrane</keyword>
<dbReference type="SUPFAM" id="SSF103473">
    <property type="entry name" value="MFS general substrate transporter"/>
    <property type="match status" value="1"/>
</dbReference>
<evidence type="ECO:0000256" key="1">
    <source>
        <dbReference type="SAM" id="MobiDB-lite"/>
    </source>
</evidence>
<reference evidence="4 5" key="1">
    <citation type="submission" date="2017-04" db="EMBL/GenBank/DDBJ databases">
        <authorList>
            <person name="Afonso C.L."/>
            <person name="Miller P.J."/>
            <person name="Scott M.A."/>
            <person name="Spackman E."/>
            <person name="Goraichik I."/>
            <person name="Dimitrov K.M."/>
            <person name="Suarez D.L."/>
            <person name="Swayne D.E."/>
        </authorList>
    </citation>
    <scope>NUCLEOTIDE SEQUENCE [LARGE SCALE GENOMIC DNA]</scope>
    <source>
        <strain evidence="4 5">609q</strain>
    </source>
</reference>
<dbReference type="EMBL" id="NGNX01000002">
    <property type="protein sequence ID" value="OYR93359.1"/>
    <property type="molecule type" value="Genomic_DNA"/>
</dbReference>
<feature type="transmembrane region" description="Helical" evidence="2">
    <location>
        <begin position="198"/>
        <end position="218"/>
    </location>
</feature>
<name>A0A256LIT2_9LACO</name>
<keyword evidence="2" id="KW-0472">Membrane</keyword>
<keyword evidence="2" id="KW-1133">Transmembrane helix</keyword>
<sequence>MDPKDQNKSKNTEAAKNSTAGNAQQEKLKKAHEQNARDEEIKKMSPKELRNKLSNKNQDYIFRLEKFLTEDQNYTMDQVEPAIDQILPEIIVAQRKGIPASNLYQKAPREKAIEIANPKKEAPKTKFWMHAVDNSLLYFVIFAGFFGVVQLFSNSSKQQDRMQQLGILTVASVTILFGILMAYYNGLITRDKSKRPPMWQIILIGVFLVGIIMVWIQFTSMPFMRVINPVLNPWVYIVLAVIAFFVRRWFRQKYHVVDPLQIKRQNEIAARRQNRRN</sequence>
<organism evidence="4 5">
    <name type="scientific">Lactobacillus taiwanensis</name>
    <dbReference type="NCBI Taxonomy" id="508451"/>
    <lineage>
        <taxon>Bacteria</taxon>
        <taxon>Bacillati</taxon>
        <taxon>Bacillota</taxon>
        <taxon>Bacilli</taxon>
        <taxon>Lactobacillales</taxon>
        <taxon>Lactobacillaceae</taxon>
        <taxon>Lactobacillus</taxon>
    </lineage>
</organism>
<dbReference type="Gene3D" id="1.20.1250.20">
    <property type="entry name" value="MFS general substrate transporter like domains"/>
    <property type="match status" value="1"/>
</dbReference>